<keyword evidence="4" id="KW-1185">Reference proteome</keyword>
<reference evidence="3" key="1">
    <citation type="submission" date="2019-07" db="EMBL/GenBank/DDBJ databases">
        <authorList>
            <person name="Dittberner H."/>
        </authorList>
    </citation>
    <scope>NUCLEOTIDE SEQUENCE [LARGE SCALE GENOMIC DNA]</scope>
</reference>
<dbReference type="InterPro" id="IPR032675">
    <property type="entry name" value="LRR_dom_sf"/>
</dbReference>
<keyword evidence="1" id="KW-0812">Transmembrane</keyword>
<dbReference type="OrthoDB" id="586691at2759"/>
<dbReference type="InterPro" id="IPR053781">
    <property type="entry name" value="F-box_AtFBL13-like"/>
</dbReference>
<keyword evidence="1" id="KW-0472">Membrane</keyword>
<evidence type="ECO:0000259" key="2">
    <source>
        <dbReference type="PROSITE" id="PS50181"/>
    </source>
</evidence>
<gene>
    <name evidence="3" type="ORF">ANE_LOCUS21973</name>
</gene>
<keyword evidence="1" id="KW-1133">Transmembrane helix</keyword>
<dbReference type="InterPro" id="IPR036047">
    <property type="entry name" value="F-box-like_dom_sf"/>
</dbReference>
<comment type="caution">
    <text evidence="3">The sequence shown here is derived from an EMBL/GenBank/DDBJ whole genome shotgun (WGS) entry which is preliminary data.</text>
</comment>
<accession>A0A565CD44</accession>
<feature type="domain" description="F-box" evidence="2">
    <location>
        <begin position="63"/>
        <end position="110"/>
    </location>
</feature>
<evidence type="ECO:0000313" key="3">
    <source>
        <dbReference type="EMBL" id="VVB11529.1"/>
    </source>
</evidence>
<dbReference type="InterPro" id="IPR001810">
    <property type="entry name" value="F-box_dom"/>
</dbReference>
<dbReference type="SMART" id="SM00256">
    <property type="entry name" value="FBOX"/>
    <property type="match status" value="1"/>
</dbReference>
<evidence type="ECO:0000256" key="1">
    <source>
        <dbReference type="SAM" id="Phobius"/>
    </source>
</evidence>
<dbReference type="Gene3D" id="1.20.1280.50">
    <property type="match status" value="1"/>
</dbReference>
<dbReference type="Gene3D" id="3.80.10.10">
    <property type="entry name" value="Ribonuclease Inhibitor"/>
    <property type="match status" value="1"/>
</dbReference>
<name>A0A565CD44_9BRAS</name>
<proteinExistence type="predicted"/>
<dbReference type="Proteomes" id="UP000489600">
    <property type="component" value="Unassembled WGS sequence"/>
</dbReference>
<dbReference type="SUPFAM" id="SSF52047">
    <property type="entry name" value="RNI-like"/>
    <property type="match status" value="1"/>
</dbReference>
<dbReference type="AlphaFoldDB" id="A0A565CD44"/>
<sequence length="497" mass="57300">MSPNASSVQVSFLLGVLAVFIAWIYSELLEYRRSSLHSKVSYWDGYQFNMEKSSSSSDPVENVDWISKLPDDVLLMILLRLSTEEAIRTGLVSKRWEHVWKHMSHLVLDMRKKITRSNNTLHVSNQVATLITKIIKNHRGHLESCIIDHYTNGMLNTWIQSLTSVKQTKHLTLRHHLDPTNNGEFIEFPPNSYQGLTSLSLFSYFFATSTSHHCFNNCQNLKTLKLSCILARDVGVFNRILASCISLKVLVLHINCLEKSGPLKIENKRLQLLKVSFCDKIDGIQVSSPNLHILALEEIFSCRRDDFVLNSPRLKFNRNFWLTGTYLPHISYNISQEENCVGHKEIVVNNTCCDMLRARNPACLSVSVDLMSPREVERFRQVLNLWTFEMVELEILFKDNNAPREEGESSPKKENNNDHLFFNAGFRVVTVWMHNFSGSEEEFALASCLIRQRKVVKNMMIKTTSFHARKKLEIETAVAKLQALQTKDQWELTIKCF</sequence>
<dbReference type="SUPFAM" id="SSF81383">
    <property type="entry name" value="F-box domain"/>
    <property type="match status" value="1"/>
</dbReference>
<dbReference type="EMBL" id="CABITT030000007">
    <property type="protein sequence ID" value="VVB11529.1"/>
    <property type="molecule type" value="Genomic_DNA"/>
</dbReference>
<evidence type="ECO:0000313" key="4">
    <source>
        <dbReference type="Proteomes" id="UP000489600"/>
    </source>
</evidence>
<dbReference type="PANTHER" id="PTHR32153">
    <property type="entry name" value="OJ000223_09.16 PROTEIN"/>
    <property type="match status" value="1"/>
</dbReference>
<dbReference type="Pfam" id="PF00646">
    <property type="entry name" value="F-box"/>
    <property type="match status" value="1"/>
</dbReference>
<dbReference type="PROSITE" id="PS50181">
    <property type="entry name" value="FBOX"/>
    <property type="match status" value="1"/>
</dbReference>
<protein>
    <recommendedName>
        <fullName evidence="2">F-box domain-containing protein</fullName>
    </recommendedName>
</protein>
<organism evidence="3 4">
    <name type="scientific">Arabis nemorensis</name>
    <dbReference type="NCBI Taxonomy" id="586526"/>
    <lineage>
        <taxon>Eukaryota</taxon>
        <taxon>Viridiplantae</taxon>
        <taxon>Streptophyta</taxon>
        <taxon>Embryophyta</taxon>
        <taxon>Tracheophyta</taxon>
        <taxon>Spermatophyta</taxon>
        <taxon>Magnoliopsida</taxon>
        <taxon>eudicotyledons</taxon>
        <taxon>Gunneridae</taxon>
        <taxon>Pentapetalae</taxon>
        <taxon>rosids</taxon>
        <taxon>malvids</taxon>
        <taxon>Brassicales</taxon>
        <taxon>Brassicaceae</taxon>
        <taxon>Arabideae</taxon>
        <taxon>Arabis</taxon>
    </lineage>
</organism>
<dbReference type="CDD" id="cd22160">
    <property type="entry name" value="F-box_AtFBL13-like"/>
    <property type="match status" value="1"/>
</dbReference>
<dbReference type="InterPro" id="IPR044997">
    <property type="entry name" value="F-box_plant"/>
</dbReference>
<feature type="transmembrane region" description="Helical" evidence="1">
    <location>
        <begin position="6"/>
        <end position="25"/>
    </location>
</feature>